<comment type="caution">
    <text evidence="1">The sequence shown here is derived from an EMBL/GenBank/DDBJ whole genome shotgun (WGS) entry which is preliminary data.</text>
</comment>
<reference evidence="1 2" key="1">
    <citation type="submission" date="2021-04" db="EMBL/GenBank/DDBJ databases">
        <authorList>
            <person name="De Guttry C."/>
            <person name="Zahm M."/>
            <person name="Klopp C."/>
            <person name="Cabau C."/>
            <person name="Louis A."/>
            <person name="Berthelot C."/>
            <person name="Parey E."/>
            <person name="Roest Crollius H."/>
            <person name="Montfort J."/>
            <person name="Robinson-Rechavi M."/>
            <person name="Bucao C."/>
            <person name="Bouchez O."/>
            <person name="Gislard M."/>
            <person name="Lluch J."/>
            <person name="Milhes M."/>
            <person name="Lampietro C."/>
            <person name="Lopez Roques C."/>
            <person name="Donnadieu C."/>
            <person name="Braasch I."/>
            <person name="Desvignes T."/>
            <person name="Postlethwait J."/>
            <person name="Bobe J."/>
            <person name="Wedekind C."/>
            <person name="Guiguen Y."/>
        </authorList>
    </citation>
    <scope>NUCLEOTIDE SEQUENCE [LARGE SCALE GENOMIC DNA]</scope>
    <source>
        <strain evidence="1">Cs_M1</strain>
        <tissue evidence="1">Blood</tissue>
    </source>
</reference>
<dbReference type="EMBL" id="JAGTTL010000016">
    <property type="protein sequence ID" value="KAK6310816.1"/>
    <property type="molecule type" value="Genomic_DNA"/>
</dbReference>
<sequence length="70" mass="7738">MIEGEHNTVILNTHFSQKVYSDTKQASMSLPRALVPVERCIPYSLTRSFGQLEINKNSPEGDSAVNQCGV</sequence>
<name>A0AAN8M163_9TELE</name>
<dbReference type="Proteomes" id="UP001356427">
    <property type="component" value="Unassembled WGS sequence"/>
</dbReference>
<accession>A0AAN8M163</accession>
<dbReference type="AlphaFoldDB" id="A0AAN8M163"/>
<evidence type="ECO:0000313" key="1">
    <source>
        <dbReference type="EMBL" id="KAK6310816.1"/>
    </source>
</evidence>
<gene>
    <name evidence="1" type="ORF">J4Q44_G00188710</name>
</gene>
<organism evidence="1 2">
    <name type="scientific">Coregonus suidteri</name>
    <dbReference type="NCBI Taxonomy" id="861788"/>
    <lineage>
        <taxon>Eukaryota</taxon>
        <taxon>Metazoa</taxon>
        <taxon>Chordata</taxon>
        <taxon>Craniata</taxon>
        <taxon>Vertebrata</taxon>
        <taxon>Euteleostomi</taxon>
        <taxon>Actinopterygii</taxon>
        <taxon>Neopterygii</taxon>
        <taxon>Teleostei</taxon>
        <taxon>Protacanthopterygii</taxon>
        <taxon>Salmoniformes</taxon>
        <taxon>Salmonidae</taxon>
        <taxon>Coregoninae</taxon>
        <taxon>Coregonus</taxon>
    </lineage>
</organism>
<proteinExistence type="predicted"/>
<evidence type="ECO:0000313" key="2">
    <source>
        <dbReference type="Proteomes" id="UP001356427"/>
    </source>
</evidence>
<protein>
    <submittedName>
        <fullName evidence="1">Uncharacterized protein</fullName>
    </submittedName>
</protein>
<keyword evidence="2" id="KW-1185">Reference proteome</keyword>